<evidence type="ECO:0000256" key="4">
    <source>
        <dbReference type="ARBA" id="ARBA00022741"/>
    </source>
</evidence>
<dbReference type="PROSITE" id="PS00108">
    <property type="entry name" value="PROTEIN_KINASE_ST"/>
    <property type="match status" value="1"/>
</dbReference>
<feature type="compositionally biased region" description="Low complexity" evidence="9">
    <location>
        <begin position="122"/>
        <end position="136"/>
    </location>
</feature>
<dbReference type="PANTHER" id="PTHR24343:SF191">
    <property type="entry name" value="SERINE_THREONINE PROTEIN KINASE"/>
    <property type="match status" value="1"/>
</dbReference>
<evidence type="ECO:0000313" key="11">
    <source>
        <dbReference type="EMBL" id="TGZ78247.1"/>
    </source>
</evidence>
<dbReference type="Proteomes" id="UP000298138">
    <property type="component" value="Unassembled WGS sequence"/>
</dbReference>
<dbReference type="GO" id="GO:0005524">
    <property type="term" value="F:ATP binding"/>
    <property type="evidence" value="ECO:0007669"/>
    <property type="project" value="UniProtKB-KW"/>
</dbReference>
<dbReference type="CDD" id="cd13994">
    <property type="entry name" value="STKc_HAL4_like"/>
    <property type="match status" value="1"/>
</dbReference>
<dbReference type="PROSITE" id="PS50011">
    <property type="entry name" value="PROTEIN_KINASE_DOM"/>
    <property type="match status" value="1"/>
</dbReference>
<sequence>MNTPPQYDCASTCSSSVNSFSMPMTPESLPEPSLSVVPALHPPLSAPYFSVDDHDELSRLPQHKVAAPPTTDHDDHGCHTVFEEDEDDTASEPQEPVTPTDAHEPSPFAAKKMTPAKPSLIPATAAPATAPRRAATGLSSLPTSEATAKLKRAASEKISGIFRRSNSQEKATAPRSHDAPRSPSRIRGILSLNISPSTSPTGDTSPVSDTSPTASAARLQSTSEEALDVSGRPASMTSEKKKRPGLFSRHHRSNSVSGLKELTGTGITHPAVAGAGTKARQLSVHVPQMDVPVVQLSSKYTSSSHIPGKAKKCGEGVSAIVKVMYRINGPRNELYAVKEFRKRGKTEPEHEYREKINSEYCISKSLHHPNIVATADLCLSSGNRWCHVMEYCHGGDLFCLIKDKFMKETEKLCCFKQLLRGVAYLHDHGIAHRDLKPENLLVTRDGHLKITDFGVSEVFRGAHPGQAGLKCGVDMGEIMLSKPGIVGSAPYISPEVQNKTGPYDPRKLDVWSCATIFFVIQLGGPLWYSTEPTSEQFVKYVKCFRAWEKDHPDGEMTKSGTFPRHPAFQTLNKIAARKLVYRMLHLNPDKRITIHEALNDPWVQGIEVCAVDPPAGCPAGTFPQAVDAGCKGACKQATKSGVRRLHHHLPPRIDKLYFGKEFDD</sequence>
<dbReference type="GO" id="GO:0005829">
    <property type="term" value="C:cytosol"/>
    <property type="evidence" value="ECO:0007669"/>
    <property type="project" value="TreeGrafter"/>
</dbReference>
<keyword evidence="4" id="KW-0547">Nucleotide-binding</keyword>
<name>A0A4S2MS31_9PEZI</name>
<evidence type="ECO:0000256" key="3">
    <source>
        <dbReference type="ARBA" id="ARBA00022679"/>
    </source>
</evidence>
<dbReference type="InterPro" id="IPR008271">
    <property type="entry name" value="Ser/Thr_kinase_AS"/>
</dbReference>
<dbReference type="InterPro" id="IPR011009">
    <property type="entry name" value="Kinase-like_dom_sf"/>
</dbReference>
<dbReference type="InterPro" id="IPR000719">
    <property type="entry name" value="Prot_kinase_dom"/>
</dbReference>
<proteinExistence type="predicted"/>
<accession>A0A4S2MS31</accession>
<dbReference type="AlphaFoldDB" id="A0A4S2MS31"/>
<reference evidence="11 12" key="1">
    <citation type="submission" date="2019-04" db="EMBL/GenBank/DDBJ databases">
        <title>Comparative genomics and transcriptomics to analyze fruiting body development in filamentous ascomycetes.</title>
        <authorList>
            <consortium name="DOE Joint Genome Institute"/>
            <person name="Lutkenhaus R."/>
            <person name="Traeger S."/>
            <person name="Breuer J."/>
            <person name="Kuo A."/>
            <person name="Lipzen A."/>
            <person name="Pangilinan J."/>
            <person name="Dilworth D."/>
            <person name="Sandor L."/>
            <person name="Poggeler S."/>
            <person name="Barry K."/>
            <person name="Grigoriev I.V."/>
            <person name="Nowrousian M."/>
        </authorList>
    </citation>
    <scope>NUCLEOTIDE SEQUENCE [LARGE SCALE GENOMIC DNA]</scope>
    <source>
        <strain evidence="11 12">CBS 389.68</strain>
    </source>
</reference>
<organism evidence="11 12">
    <name type="scientific">Ascodesmis nigricans</name>
    <dbReference type="NCBI Taxonomy" id="341454"/>
    <lineage>
        <taxon>Eukaryota</taxon>
        <taxon>Fungi</taxon>
        <taxon>Dikarya</taxon>
        <taxon>Ascomycota</taxon>
        <taxon>Pezizomycotina</taxon>
        <taxon>Pezizomycetes</taxon>
        <taxon>Pezizales</taxon>
        <taxon>Ascodesmidaceae</taxon>
        <taxon>Ascodesmis</taxon>
    </lineage>
</organism>
<dbReference type="OrthoDB" id="4062651at2759"/>
<dbReference type="GO" id="GO:0030003">
    <property type="term" value="P:intracellular monoatomic cation homeostasis"/>
    <property type="evidence" value="ECO:0007669"/>
    <property type="project" value="TreeGrafter"/>
</dbReference>
<dbReference type="FunCoup" id="A0A4S2MS31">
    <property type="interactions" value="205"/>
</dbReference>
<evidence type="ECO:0000256" key="6">
    <source>
        <dbReference type="ARBA" id="ARBA00022840"/>
    </source>
</evidence>
<feature type="compositionally biased region" description="Polar residues" evidence="9">
    <location>
        <begin position="1"/>
        <end position="22"/>
    </location>
</feature>
<evidence type="ECO:0000256" key="8">
    <source>
        <dbReference type="ARBA" id="ARBA00048679"/>
    </source>
</evidence>
<feature type="region of interest" description="Disordered" evidence="9">
    <location>
        <begin position="59"/>
        <end position="255"/>
    </location>
</feature>
<dbReference type="STRING" id="341454.A0A4S2MS31"/>
<evidence type="ECO:0000256" key="1">
    <source>
        <dbReference type="ARBA" id="ARBA00012513"/>
    </source>
</evidence>
<dbReference type="SUPFAM" id="SSF56112">
    <property type="entry name" value="Protein kinase-like (PK-like)"/>
    <property type="match status" value="1"/>
</dbReference>
<evidence type="ECO:0000259" key="10">
    <source>
        <dbReference type="PROSITE" id="PS50011"/>
    </source>
</evidence>
<evidence type="ECO:0000256" key="9">
    <source>
        <dbReference type="SAM" id="MobiDB-lite"/>
    </source>
</evidence>
<feature type="compositionally biased region" description="Polar residues" evidence="9">
    <location>
        <begin position="137"/>
        <end position="146"/>
    </location>
</feature>
<keyword evidence="6" id="KW-0067">ATP-binding</keyword>
<keyword evidence="2" id="KW-0723">Serine/threonine-protein kinase</keyword>
<keyword evidence="12" id="KW-1185">Reference proteome</keyword>
<dbReference type="Gene3D" id="1.10.510.10">
    <property type="entry name" value="Transferase(Phosphotransferase) domain 1"/>
    <property type="match status" value="1"/>
</dbReference>
<dbReference type="PANTHER" id="PTHR24343">
    <property type="entry name" value="SERINE/THREONINE KINASE"/>
    <property type="match status" value="1"/>
</dbReference>
<feature type="domain" description="Protein kinase" evidence="10">
    <location>
        <begin position="307"/>
        <end position="603"/>
    </location>
</feature>
<comment type="catalytic activity">
    <reaction evidence="8">
        <text>L-seryl-[protein] + ATP = O-phospho-L-seryl-[protein] + ADP + H(+)</text>
        <dbReference type="Rhea" id="RHEA:17989"/>
        <dbReference type="Rhea" id="RHEA-COMP:9863"/>
        <dbReference type="Rhea" id="RHEA-COMP:11604"/>
        <dbReference type="ChEBI" id="CHEBI:15378"/>
        <dbReference type="ChEBI" id="CHEBI:29999"/>
        <dbReference type="ChEBI" id="CHEBI:30616"/>
        <dbReference type="ChEBI" id="CHEBI:83421"/>
        <dbReference type="ChEBI" id="CHEBI:456216"/>
        <dbReference type="EC" id="2.7.11.1"/>
    </reaction>
</comment>
<feature type="compositionally biased region" description="Low complexity" evidence="9">
    <location>
        <begin position="195"/>
        <end position="217"/>
    </location>
</feature>
<dbReference type="EMBL" id="ML220143">
    <property type="protein sequence ID" value="TGZ78247.1"/>
    <property type="molecule type" value="Genomic_DNA"/>
</dbReference>
<evidence type="ECO:0000256" key="7">
    <source>
        <dbReference type="ARBA" id="ARBA00047899"/>
    </source>
</evidence>
<keyword evidence="3" id="KW-0808">Transferase</keyword>
<gene>
    <name evidence="11" type="ORF">EX30DRAFT_161180</name>
</gene>
<dbReference type="Pfam" id="PF00069">
    <property type="entry name" value="Pkinase"/>
    <property type="match status" value="1"/>
</dbReference>
<protein>
    <recommendedName>
        <fullName evidence="1">non-specific serine/threonine protein kinase</fullName>
        <ecNumber evidence="1">2.7.11.1</ecNumber>
    </recommendedName>
</protein>
<feature type="compositionally biased region" description="Basic residues" evidence="9">
    <location>
        <begin position="240"/>
        <end position="253"/>
    </location>
</feature>
<evidence type="ECO:0000256" key="5">
    <source>
        <dbReference type="ARBA" id="ARBA00022777"/>
    </source>
</evidence>
<evidence type="ECO:0000256" key="2">
    <source>
        <dbReference type="ARBA" id="ARBA00022527"/>
    </source>
</evidence>
<comment type="catalytic activity">
    <reaction evidence="7">
        <text>L-threonyl-[protein] + ATP = O-phospho-L-threonyl-[protein] + ADP + H(+)</text>
        <dbReference type="Rhea" id="RHEA:46608"/>
        <dbReference type="Rhea" id="RHEA-COMP:11060"/>
        <dbReference type="Rhea" id="RHEA-COMP:11605"/>
        <dbReference type="ChEBI" id="CHEBI:15378"/>
        <dbReference type="ChEBI" id="CHEBI:30013"/>
        <dbReference type="ChEBI" id="CHEBI:30616"/>
        <dbReference type="ChEBI" id="CHEBI:61977"/>
        <dbReference type="ChEBI" id="CHEBI:456216"/>
        <dbReference type="EC" id="2.7.11.1"/>
    </reaction>
</comment>
<feature type="region of interest" description="Disordered" evidence="9">
    <location>
        <begin position="1"/>
        <end position="34"/>
    </location>
</feature>
<keyword evidence="5 11" id="KW-0418">Kinase</keyword>
<feature type="compositionally biased region" description="Basic and acidic residues" evidence="9">
    <location>
        <begin position="71"/>
        <end position="82"/>
    </location>
</feature>
<dbReference type="EC" id="2.7.11.1" evidence="1"/>
<evidence type="ECO:0000313" key="12">
    <source>
        <dbReference type="Proteomes" id="UP000298138"/>
    </source>
</evidence>
<dbReference type="InParanoid" id="A0A4S2MS31"/>
<dbReference type="SMART" id="SM00220">
    <property type="entry name" value="S_TKc"/>
    <property type="match status" value="1"/>
</dbReference>
<dbReference type="GO" id="GO:0004674">
    <property type="term" value="F:protein serine/threonine kinase activity"/>
    <property type="evidence" value="ECO:0007669"/>
    <property type="project" value="UniProtKB-KW"/>
</dbReference>